<dbReference type="GO" id="GO:0032259">
    <property type="term" value="P:methylation"/>
    <property type="evidence" value="ECO:0007669"/>
    <property type="project" value="UniProtKB-KW"/>
</dbReference>
<organism evidence="1 2">
    <name type="scientific">Striga asiatica</name>
    <name type="common">Asiatic witchweed</name>
    <name type="synonym">Buchnera asiatica</name>
    <dbReference type="NCBI Taxonomy" id="4170"/>
    <lineage>
        <taxon>Eukaryota</taxon>
        <taxon>Viridiplantae</taxon>
        <taxon>Streptophyta</taxon>
        <taxon>Embryophyta</taxon>
        <taxon>Tracheophyta</taxon>
        <taxon>Spermatophyta</taxon>
        <taxon>Magnoliopsida</taxon>
        <taxon>eudicotyledons</taxon>
        <taxon>Gunneridae</taxon>
        <taxon>Pentapetalae</taxon>
        <taxon>asterids</taxon>
        <taxon>lamiids</taxon>
        <taxon>Lamiales</taxon>
        <taxon>Orobanchaceae</taxon>
        <taxon>Buchnereae</taxon>
        <taxon>Striga</taxon>
    </lineage>
</organism>
<dbReference type="Proteomes" id="UP000325081">
    <property type="component" value="Unassembled WGS sequence"/>
</dbReference>
<keyword evidence="2" id="KW-1185">Reference proteome</keyword>
<comment type="caution">
    <text evidence="1">The sequence shown here is derived from an EMBL/GenBank/DDBJ whole genome shotgun (WGS) entry which is preliminary data.</text>
</comment>
<gene>
    <name evidence="1" type="ORF">STAS_04059</name>
</gene>
<evidence type="ECO:0000313" key="1">
    <source>
        <dbReference type="EMBL" id="GER28277.1"/>
    </source>
</evidence>
<reference evidence="2" key="1">
    <citation type="journal article" date="2019" name="Curr. Biol.">
        <title>Genome Sequence of Striga asiatica Provides Insight into the Evolution of Plant Parasitism.</title>
        <authorList>
            <person name="Yoshida S."/>
            <person name="Kim S."/>
            <person name="Wafula E.K."/>
            <person name="Tanskanen J."/>
            <person name="Kim Y.M."/>
            <person name="Honaas L."/>
            <person name="Yang Z."/>
            <person name="Spallek T."/>
            <person name="Conn C.E."/>
            <person name="Ichihashi Y."/>
            <person name="Cheong K."/>
            <person name="Cui S."/>
            <person name="Der J.P."/>
            <person name="Gundlach H."/>
            <person name="Jiao Y."/>
            <person name="Hori C."/>
            <person name="Ishida J.K."/>
            <person name="Kasahara H."/>
            <person name="Kiba T."/>
            <person name="Kim M.S."/>
            <person name="Koo N."/>
            <person name="Laohavisit A."/>
            <person name="Lee Y.H."/>
            <person name="Lumba S."/>
            <person name="McCourt P."/>
            <person name="Mortimer J.C."/>
            <person name="Mutuku J.M."/>
            <person name="Nomura T."/>
            <person name="Sasaki-Sekimoto Y."/>
            <person name="Seto Y."/>
            <person name="Wang Y."/>
            <person name="Wakatake T."/>
            <person name="Sakakibara H."/>
            <person name="Demura T."/>
            <person name="Yamaguchi S."/>
            <person name="Yoneyama K."/>
            <person name="Manabe R.I."/>
            <person name="Nelson D.C."/>
            <person name="Schulman A.H."/>
            <person name="Timko M.P."/>
            <person name="dePamphilis C.W."/>
            <person name="Choi D."/>
            <person name="Shirasu K."/>
        </authorList>
    </citation>
    <scope>NUCLEOTIDE SEQUENCE [LARGE SCALE GENOMIC DNA]</scope>
    <source>
        <strain evidence="2">cv. UVA1</strain>
    </source>
</reference>
<protein>
    <submittedName>
        <fullName evidence="1">Methyltransferase type 12</fullName>
    </submittedName>
</protein>
<dbReference type="GO" id="GO:0008168">
    <property type="term" value="F:methyltransferase activity"/>
    <property type="evidence" value="ECO:0007669"/>
    <property type="project" value="UniProtKB-KW"/>
</dbReference>
<dbReference type="AlphaFoldDB" id="A0A5A7P6I3"/>
<keyword evidence="1" id="KW-0808">Transferase</keyword>
<evidence type="ECO:0000313" key="2">
    <source>
        <dbReference type="Proteomes" id="UP000325081"/>
    </source>
</evidence>
<name>A0A5A7P6I3_STRAF</name>
<dbReference type="EMBL" id="BKCP01002447">
    <property type="protein sequence ID" value="GER28277.1"/>
    <property type="molecule type" value="Genomic_DNA"/>
</dbReference>
<accession>A0A5A7P6I3</accession>
<proteinExistence type="predicted"/>
<sequence>MRWSFGVSLLVEDTLRPAFLRARTICFSAFSKCIGQYEGTLDFINGLPQSIGPVAELKNAMAKDKMEKRYQILAERVLQLKSMHNARHESIRSKCNIYKQQEKIKQAFTP</sequence>
<keyword evidence="1" id="KW-0489">Methyltransferase</keyword>